<feature type="binding site" evidence="17">
    <location>
        <position position="86"/>
    </location>
    <ligand>
        <name>a CDP-1,2-diacyl-sn-glycerol</name>
        <dbReference type="ChEBI" id="CHEBI:58332"/>
    </ligand>
</feature>
<comment type="function">
    <text evidence="17">Catalyzes the conjugation of the 1'-hydroxyl group of D-myo-inositol-3-phosphate (also named L-myo-inositol-1-phosphate) with a lipid tail of cytidine diphosphate diacylglycerol (CDP-DAG), forming phosphatidylinositol phosphate (PIP) and CMP. PIP is a precursor of phosphatidylinositol (PI) which is an essential lipid required for cell wall formation.</text>
</comment>
<keyword evidence="17" id="KW-0594">Phospholipid biosynthesis</keyword>
<dbReference type="GO" id="GO:0016780">
    <property type="term" value="F:phosphotransferase activity, for other substituted phosphate groups"/>
    <property type="evidence" value="ECO:0007669"/>
    <property type="project" value="UniProtKB-UniRule"/>
</dbReference>
<dbReference type="NCBIfam" id="NF045883">
    <property type="entry name" value="PIPSynth"/>
    <property type="match status" value="1"/>
</dbReference>
<evidence type="ECO:0000256" key="11">
    <source>
        <dbReference type="ARBA" id="ARBA00022989"/>
    </source>
</evidence>
<evidence type="ECO:0000256" key="4">
    <source>
        <dbReference type="ARBA" id="ARBA00010441"/>
    </source>
</evidence>
<feature type="transmembrane region" description="Helical" evidence="17">
    <location>
        <begin position="64"/>
        <end position="84"/>
    </location>
</feature>
<evidence type="ECO:0000256" key="2">
    <source>
        <dbReference type="ARBA" id="ARBA00004805"/>
    </source>
</evidence>
<evidence type="ECO:0000256" key="7">
    <source>
        <dbReference type="ARBA" id="ARBA00022679"/>
    </source>
</evidence>
<evidence type="ECO:0000256" key="6">
    <source>
        <dbReference type="ARBA" id="ARBA00022475"/>
    </source>
</evidence>
<dbReference type="AlphaFoldDB" id="A0A3M0GHT9"/>
<comment type="similarity">
    <text evidence="4 17 18">Belongs to the CDP-alcohol phosphatidyltransferase class-I family.</text>
</comment>
<keyword evidence="11 17" id="KW-1133">Transmembrane helix</keyword>
<dbReference type="Proteomes" id="UP000275256">
    <property type="component" value="Unassembled WGS sequence"/>
</dbReference>
<comment type="catalytic activity">
    <reaction evidence="13 17">
        <text>1,2-di-(9Z-octadecenoyl)-sn-glycero-3-cytidine-5'-diphosphate + 1D-myo-inositol 3-phosphate = 1,2-di-(9Z-octadecenoyl)-sn-glycero-3-phospho-(1D-myo-inositol-3-phosphate) + CMP + H(+)</text>
        <dbReference type="Rhea" id="RHEA:61216"/>
        <dbReference type="ChEBI" id="CHEBI:15378"/>
        <dbReference type="ChEBI" id="CHEBI:58401"/>
        <dbReference type="ChEBI" id="CHEBI:60377"/>
        <dbReference type="ChEBI" id="CHEBI:85356"/>
        <dbReference type="ChEBI" id="CHEBI:144472"/>
    </reaction>
</comment>
<name>A0A3M0GHT9_9ACTN</name>
<feature type="binding site" evidence="17">
    <location>
        <position position="82"/>
    </location>
    <ligand>
        <name>a CDP-1,2-diacyl-sn-glycerol</name>
        <dbReference type="ChEBI" id="CHEBI:58332"/>
    </ligand>
</feature>
<feature type="transmembrane region" description="Helical" evidence="17">
    <location>
        <begin position="32"/>
        <end position="58"/>
    </location>
</feature>
<comment type="subcellular location">
    <subcellularLocation>
        <location evidence="1 17">Cell membrane</location>
        <topology evidence="1 17">Multi-pass membrane protein</topology>
    </subcellularLocation>
</comment>
<feature type="binding site" evidence="17">
    <location>
        <position position="92"/>
    </location>
    <ligand>
        <name>a CDP-1,2-diacyl-sn-glycerol</name>
        <dbReference type="ChEBI" id="CHEBI:58332"/>
    </ligand>
</feature>
<dbReference type="Gene3D" id="1.20.120.1760">
    <property type="match status" value="1"/>
</dbReference>
<feature type="active site" description="Proton acceptor" evidence="17">
    <location>
        <position position="103"/>
    </location>
</feature>
<comment type="catalytic activity">
    <reaction evidence="16 17">
        <text>a CDP-1,2-diacyl-sn-glycerol + 1D-myo-inositol 3-phosphate = a 1,2-diacyl-sn-glycero-3-phospho-(1D-myo-inositol-3-phosphate) + CMP + H(+)</text>
        <dbReference type="Rhea" id="RHEA:60504"/>
        <dbReference type="ChEBI" id="CHEBI:15378"/>
        <dbReference type="ChEBI" id="CHEBI:58088"/>
        <dbReference type="ChEBI" id="CHEBI:58332"/>
        <dbReference type="ChEBI" id="CHEBI:58401"/>
        <dbReference type="ChEBI" id="CHEBI:60377"/>
    </reaction>
</comment>
<proteinExistence type="inferred from homology"/>
<dbReference type="GO" id="GO:0000287">
    <property type="term" value="F:magnesium ion binding"/>
    <property type="evidence" value="ECO:0007669"/>
    <property type="project" value="UniProtKB-UniRule"/>
</dbReference>
<keyword evidence="8 17" id="KW-0812">Transmembrane</keyword>
<protein>
    <recommendedName>
        <fullName evidence="14 17">Phosphatidylinositol phosphate synthase</fullName>
        <shortName evidence="17">PIP synthase</shortName>
        <ecNumber evidence="17">2.7.8.-</ecNumber>
    </recommendedName>
    <alternativeName>
        <fullName evidence="15 17">CDP-diacylglycerol--D-myo-inositol-3-phosphate 3-phosphatidyltransferase</fullName>
    </alternativeName>
</protein>
<comment type="caution">
    <text evidence="19">The sequence shown here is derived from an EMBL/GenBank/DDBJ whole genome shotgun (WGS) entry which is preliminary data.</text>
</comment>
<comment type="pathway">
    <text evidence="3">Lipid metabolism.</text>
</comment>
<evidence type="ECO:0000256" key="5">
    <source>
        <dbReference type="ARBA" id="ARBA00011738"/>
    </source>
</evidence>
<evidence type="ECO:0000256" key="8">
    <source>
        <dbReference type="ARBA" id="ARBA00022692"/>
    </source>
</evidence>
<dbReference type="GO" id="GO:0005886">
    <property type="term" value="C:plasma membrane"/>
    <property type="evidence" value="ECO:0007669"/>
    <property type="project" value="UniProtKB-SubCell"/>
</dbReference>
<evidence type="ECO:0000256" key="13">
    <source>
        <dbReference type="ARBA" id="ARBA00023935"/>
    </source>
</evidence>
<dbReference type="EC" id="2.7.8.-" evidence="17"/>
<evidence type="ECO:0000256" key="17">
    <source>
        <dbReference type="HAMAP-Rule" id="MF_02241"/>
    </source>
</evidence>
<dbReference type="OrthoDB" id="116551at2"/>
<feature type="binding site" evidence="17">
    <location>
        <position position="81"/>
    </location>
    <ligand>
        <name>Mg(2+)</name>
        <dbReference type="ChEBI" id="CHEBI:18420"/>
        <label>1</label>
    </ligand>
</feature>
<evidence type="ECO:0000256" key="3">
    <source>
        <dbReference type="ARBA" id="ARBA00005189"/>
    </source>
</evidence>
<feature type="transmembrane region" description="Helical" evidence="17">
    <location>
        <begin position="128"/>
        <end position="145"/>
    </location>
</feature>
<keyword evidence="7 17" id="KW-0808">Transferase</keyword>
<dbReference type="EMBL" id="REFW01000001">
    <property type="protein sequence ID" value="RMB61153.1"/>
    <property type="molecule type" value="Genomic_DNA"/>
</dbReference>
<keyword evidence="6 17" id="KW-1003">Cell membrane</keyword>
<dbReference type="GO" id="GO:0008654">
    <property type="term" value="P:phospholipid biosynthetic process"/>
    <property type="evidence" value="ECO:0007669"/>
    <property type="project" value="UniProtKB-UniRule"/>
</dbReference>
<keyword evidence="17" id="KW-1208">Phospholipid metabolism</keyword>
<organism evidence="19 20">
    <name type="scientific">Tessaracoccus antarcticus</name>
    <dbReference type="NCBI Taxonomy" id="2479848"/>
    <lineage>
        <taxon>Bacteria</taxon>
        <taxon>Bacillati</taxon>
        <taxon>Actinomycetota</taxon>
        <taxon>Actinomycetes</taxon>
        <taxon>Propionibacteriales</taxon>
        <taxon>Propionibacteriaceae</taxon>
        <taxon>Tessaracoccus</taxon>
    </lineage>
</organism>
<comment type="subunit">
    <text evidence="5 17">Homodimer.</text>
</comment>
<evidence type="ECO:0000256" key="1">
    <source>
        <dbReference type="ARBA" id="ARBA00004651"/>
    </source>
</evidence>
<evidence type="ECO:0000256" key="15">
    <source>
        <dbReference type="ARBA" id="ARBA00033137"/>
    </source>
</evidence>
<keyword evidence="12 17" id="KW-0472">Membrane</keyword>
<keyword evidence="10 17" id="KW-0460">Magnesium</keyword>
<feature type="binding site" evidence="17">
    <location>
        <position position="78"/>
    </location>
    <ligand>
        <name>Mg(2+)</name>
        <dbReference type="ChEBI" id="CHEBI:18420"/>
        <label>1</label>
    </ligand>
</feature>
<feature type="binding site" evidence="17">
    <location>
        <position position="103"/>
    </location>
    <ligand>
        <name>Mg(2+)</name>
        <dbReference type="ChEBI" id="CHEBI:18420"/>
        <label>2</label>
    </ligand>
</feature>
<dbReference type="InterPro" id="IPR043130">
    <property type="entry name" value="CDP-OH_PTrfase_TM_dom"/>
</dbReference>
<dbReference type="PROSITE" id="PS00379">
    <property type="entry name" value="CDP_ALCOHOL_P_TRANSF"/>
    <property type="match status" value="1"/>
</dbReference>
<accession>A0A3M0GHT9</accession>
<feature type="binding site" evidence="17">
    <location>
        <position position="78"/>
    </location>
    <ligand>
        <name>Mg(2+)</name>
        <dbReference type="ChEBI" id="CHEBI:18420"/>
        <label>2</label>
    </ligand>
</feature>
<keyword evidence="9 17" id="KW-0479">Metal-binding</keyword>
<evidence type="ECO:0000256" key="9">
    <source>
        <dbReference type="ARBA" id="ARBA00022723"/>
    </source>
</evidence>
<dbReference type="Pfam" id="PF01066">
    <property type="entry name" value="CDP-OH_P_transf"/>
    <property type="match status" value="1"/>
</dbReference>
<evidence type="ECO:0000256" key="10">
    <source>
        <dbReference type="ARBA" id="ARBA00022842"/>
    </source>
</evidence>
<comment type="pathway">
    <text evidence="2 17">Phospholipid metabolism; phosphatidylinositol phosphate biosynthesis.</text>
</comment>
<evidence type="ECO:0000256" key="18">
    <source>
        <dbReference type="RuleBase" id="RU003750"/>
    </source>
</evidence>
<dbReference type="InterPro" id="IPR048254">
    <property type="entry name" value="CDP_ALCOHOL_P_TRANSF_CS"/>
</dbReference>
<keyword evidence="20" id="KW-1185">Reference proteome</keyword>
<keyword evidence="17" id="KW-0443">Lipid metabolism</keyword>
<evidence type="ECO:0000256" key="12">
    <source>
        <dbReference type="ARBA" id="ARBA00023136"/>
    </source>
</evidence>
<feature type="binding site" evidence="17">
    <location>
        <position position="99"/>
    </location>
    <ligand>
        <name>Mg(2+)</name>
        <dbReference type="ChEBI" id="CHEBI:18420"/>
        <label>1</label>
    </ligand>
</feature>
<dbReference type="InterPro" id="IPR044268">
    <property type="entry name" value="PIP_synthase_PgsA1"/>
</dbReference>
<gene>
    <name evidence="19" type="ORF">EAX62_00255</name>
</gene>
<feature type="binding site" evidence="17">
    <location>
        <position position="99"/>
    </location>
    <ligand>
        <name>Mg(2+)</name>
        <dbReference type="ChEBI" id="CHEBI:18420"/>
        <label>2</label>
    </ligand>
</feature>
<evidence type="ECO:0000256" key="16">
    <source>
        <dbReference type="ARBA" id="ARBA00048865"/>
    </source>
</evidence>
<dbReference type="UniPathway" id="UPA00220"/>
<evidence type="ECO:0000313" key="20">
    <source>
        <dbReference type="Proteomes" id="UP000275256"/>
    </source>
</evidence>
<comment type="cofactor">
    <cofactor evidence="17">
        <name>Mg(2+)</name>
        <dbReference type="ChEBI" id="CHEBI:18420"/>
    </cofactor>
    <text evidence="17">Contains a di-nuclear catalytic Mg(2+) center.</text>
</comment>
<dbReference type="HAMAP" id="MF_02241">
    <property type="entry name" value="PIP_synthase"/>
    <property type="match status" value="1"/>
</dbReference>
<evidence type="ECO:0000313" key="19">
    <source>
        <dbReference type="EMBL" id="RMB61153.1"/>
    </source>
</evidence>
<comment type="caution">
    <text evidence="17">Lacks conserved residue(s) required for the propagation of feature annotation.</text>
</comment>
<sequence length="213" mass="21786">MGTAPRGVRQDGRVLGVLRGAFGRALSPVARLLLRLGLSPSAVTILGTLGVVGSALALFPGGHWVMGTVLVGVFLLCDGLDGTMARESGRQSRFGAFLDSTMDRLADGAVFVAIAWGCAISGDRVGAGLAAAVLVLGFVVSYARARADVEGWDASAGVVERTDRLVVSLAGVLAFGLGMPVWVLWVSLGVVALGSAVTVLQRVSAAHRASAME</sequence>
<dbReference type="InterPro" id="IPR000462">
    <property type="entry name" value="CDP-OH_P_trans"/>
</dbReference>
<evidence type="ECO:0000256" key="14">
    <source>
        <dbReference type="ARBA" id="ARBA00024082"/>
    </source>
</evidence>
<keyword evidence="17" id="KW-0444">Lipid biosynthesis</keyword>
<reference evidence="19 20" key="1">
    <citation type="submission" date="2018-10" db="EMBL/GenBank/DDBJ databases">
        <title>Tessaracoccus antarcticuss sp. nov., isolated from sediment.</title>
        <authorList>
            <person name="Zhou L.Y."/>
            <person name="Du Z.J."/>
        </authorList>
    </citation>
    <scope>NUCLEOTIDE SEQUENCE [LARGE SCALE GENOMIC DNA]</scope>
    <source>
        <strain evidence="19 20">JDX10</strain>
    </source>
</reference>